<dbReference type="InterPro" id="IPR016132">
    <property type="entry name" value="Phyto_chromo_attachment"/>
</dbReference>
<dbReference type="PROSITE" id="PS50046">
    <property type="entry name" value="PHYTOCHROME_2"/>
    <property type="match status" value="1"/>
</dbReference>
<dbReference type="Gene3D" id="3.30.450.270">
    <property type="match status" value="1"/>
</dbReference>
<dbReference type="SUPFAM" id="SSF55781">
    <property type="entry name" value="GAF domain-like"/>
    <property type="match status" value="2"/>
</dbReference>
<organism evidence="4 5">
    <name type="scientific">Erythroxylum novogranatense</name>
    <dbReference type="NCBI Taxonomy" id="1862640"/>
    <lineage>
        <taxon>Eukaryota</taxon>
        <taxon>Viridiplantae</taxon>
        <taxon>Streptophyta</taxon>
        <taxon>Embryophyta</taxon>
        <taxon>Tracheophyta</taxon>
        <taxon>Spermatophyta</taxon>
        <taxon>Magnoliopsida</taxon>
        <taxon>eudicotyledons</taxon>
        <taxon>Gunneridae</taxon>
        <taxon>Pentapetalae</taxon>
        <taxon>rosids</taxon>
        <taxon>fabids</taxon>
        <taxon>Malpighiales</taxon>
        <taxon>Erythroxylaceae</taxon>
        <taxon>Erythroxylum</taxon>
    </lineage>
</organism>
<dbReference type="EMBL" id="JAIWQS010000005">
    <property type="protein sequence ID" value="KAJ8764779.1"/>
    <property type="molecule type" value="Genomic_DNA"/>
</dbReference>
<accession>A0AAV8TF27</accession>
<evidence type="ECO:0000256" key="2">
    <source>
        <dbReference type="SAM" id="MobiDB-lite"/>
    </source>
</evidence>
<dbReference type="InterPro" id="IPR043150">
    <property type="entry name" value="Phytochrome_PHY_sf"/>
</dbReference>
<dbReference type="GO" id="GO:0006355">
    <property type="term" value="P:regulation of DNA-templated transcription"/>
    <property type="evidence" value="ECO:0007669"/>
    <property type="project" value="InterPro"/>
</dbReference>
<proteinExistence type="inferred from homology"/>
<comment type="caution">
    <text evidence="4">The sequence shown here is derived from an EMBL/GenBank/DDBJ whole genome shotgun (WGS) entry which is preliminary data.</text>
</comment>
<name>A0AAV8TF27_9ROSI</name>
<dbReference type="Pfam" id="PF00989">
    <property type="entry name" value="PAS"/>
    <property type="match status" value="1"/>
</dbReference>
<protein>
    <recommendedName>
        <fullName evidence="3">Phytochrome chromophore attachment site domain-containing protein</fullName>
    </recommendedName>
</protein>
<dbReference type="Gene3D" id="3.30.450.40">
    <property type="match status" value="1"/>
</dbReference>
<sequence>MDVKFRDDFEDPGSSFDYSSSSKSDKVTIAYLHHIQKDNETLKIIAYGENAFKMLTIFGEVALVNLILVNCKTFGKLFLNAIPYDVTMTTAGALHFYKLTDKSIIILQSLPRGSLERLCDTMVQKFSDLVGYDRVMAYKFHDDNHGEVISKITKSSLEFYLGLRYPVNDIPQATYDYFDGPIYTHTSKTKSLRGLIICYNTSSRFVSFLMRYAYEFLAQCLYMMDLVKYDGVALLYKNKISRLGITLIRDIAIWLFECHMDSTGISTNSLAGYPSARAIGNMVCGMKTGGTKHKPGEKNNIRKINVVKDIEIVHLNTKIIHSRLSGLKVEGMQQLEAGWNVKVVELTDIVIDNTIGKHLLGTKYQIELKTYGCKVDNGPINIVVNAHANNNLQENMVGMCFIDEFGWCFEWNLAMNKFTSWKREVINKMLLVGVLGPMACCHLKNQDAFINLGIVLNSHVCRMLAMHEKEEKEIGQRGCNHWGILLFAALKTKVIASTSFPAINRVDCCEKIKSILLYKRIGHTPLANIIFSRKMMEDMDKILDDSDIHNIVEDLHLPLIEFTYNNIHYASIEMTPYEALAKPIAFLSKSLLININNQVFLKKIDSIMTTF</sequence>
<dbReference type="AlphaFoldDB" id="A0AAV8TF27"/>
<evidence type="ECO:0000313" key="4">
    <source>
        <dbReference type="EMBL" id="KAJ8764779.1"/>
    </source>
</evidence>
<dbReference type="InterPro" id="IPR013767">
    <property type="entry name" value="PAS_fold"/>
</dbReference>
<reference evidence="4 5" key="1">
    <citation type="submission" date="2021-09" db="EMBL/GenBank/DDBJ databases">
        <title>Genomic insights and catalytic innovation underlie evolution of tropane alkaloids biosynthesis.</title>
        <authorList>
            <person name="Wang Y.-J."/>
            <person name="Tian T."/>
            <person name="Huang J.-P."/>
            <person name="Huang S.-X."/>
        </authorList>
    </citation>
    <scope>NUCLEOTIDE SEQUENCE [LARGE SCALE GENOMIC DNA]</scope>
    <source>
        <strain evidence="4">KIB-2018</strain>
        <tissue evidence="4">Leaf</tissue>
    </source>
</reference>
<gene>
    <name evidence="4" type="ORF">K2173_009180</name>
</gene>
<feature type="domain" description="Phytochrome chromophore attachment site" evidence="3">
    <location>
        <begin position="114"/>
        <end position="174"/>
    </location>
</feature>
<comment type="similarity">
    <text evidence="1">Belongs to the phytochrome family.</text>
</comment>
<evidence type="ECO:0000259" key="3">
    <source>
        <dbReference type="PROSITE" id="PS50046"/>
    </source>
</evidence>
<evidence type="ECO:0000256" key="1">
    <source>
        <dbReference type="ARBA" id="ARBA00008235"/>
    </source>
</evidence>
<dbReference type="Proteomes" id="UP001159364">
    <property type="component" value="Linkage Group LG05"/>
</dbReference>
<evidence type="ECO:0000313" key="5">
    <source>
        <dbReference type="Proteomes" id="UP001159364"/>
    </source>
</evidence>
<keyword evidence="5" id="KW-1185">Reference proteome</keyword>
<dbReference type="InterPro" id="IPR029016">
    <property type="entry name" value="GAF-like_dom_sf"/>
</dbReference>
<feature type="region of interest" description="Disordered" evidence="2">
    <location>
        <begin position="1"/>
        <end position="21"/>
    </location>
</feature>